<reference evidence="15" key="1">
    <citation type="submission" date="2020-10" db="EMBL/GenBank/DDBJ databases">
        <authorList>
            <person name="Kikuchi T."/>
        </authorList>
    </citation>
    <scope>NUCLEOTIDE SEQUENCE</scope>
    <source>
        <strain evidence="15">NKZ352</strain>
    </source>
</reference>
<dbReference type="PROSITE" id="PS01188">
    <property type="entry name" value="ELO"/>
    <property type="match status" value="1"/>
</dbReference>
<dbReference type="GO" id="GO:0030148">
    <property type="term" value="P:sphingolipid biosynthetic process"/>
    <property type="evidence" value="ECO:0007669"/>
    <property type="project" value="TreeGrafter"/>
</dbReference>
<keyword evidence="5 12" id="KW-0812">Transmembrane</keyword>
<comment type="pathway">
    <text evidence="2">Lipid metabolism; fatty acid biosynthesis.</text>
</comment>
<keyword evidence="11" id="KW-0067">ATP-binding</keyword>
<evidence type="ECO:0000256" key="10">
    <source>
        <dbReference type="ARBA" id="ARBA00023160"/>
    </source>
</evidence>
<evidence type="ECO:0000256" key="11">
    <source>
        <dbReference type="PROSITE-ProRule" id="PRU10141"/>
    </source>
</evidence>
<keyword evidence="8 12" id="KW-0443">Lipid metabolism</keyword>
<feature type="region of interest" description="Disordered" evidence="13">
    <location>
        <begin position="680"/>
        <end position="703"/>
    </location>
</feature>
<evidence type="ECO:0000256" key="8">
    <source>
        <dbReference type="ARBA" id="ARBA00023098"/>
    </source>
</evidence>
<dbReference type="GO" id="GO:0042761">
    <property type="term" value="P:very long-chain fatty acid biosynthetic process"/>
    <property type="evidence" value="ECO:0007669"/>
    <property type="project" value="TreeGrafter"/>
</dbReference>
<dbReference type="GO" id="GO:0019367">
    <property type="term" value="P:fatty acid elongation, saturated fatty acid"/>
    <property type="evidence" value="ECO:0007669"/>
    <property type="project" value="TreeGrafter"/>
</dbReference>
<evidence type="ECO:0000256" key="4">
    <source>
        <dbReference type="ARBA" id="ARBA00022679"/>
    </source>
</evidence>
<keyword evidence="6 12" id="KW-0276">Fatty acid metabolism</keyword>
<gene>
    <name evidence="15" type="ORF">CAUJ_LOCUS9979</name>
</gene>
<name>A0A8S1HL96_9PELO</name>
<dbReference type="GO" id="GO:0034625">
    <property type="term" value="P:fatty acid elongation, monounsaturated fatty acid"/>
    <property type="evidence" value="ECO:0007669"/>
    <property type="project" value="TreeGrafter"/>
</dbReference>
<evidence type="ECO:0000256" key="9">
    <source>
        <dbReference type="ARBA" id="ARBA00023136"/>
    </source>
</evidence>
<dbReference type="InterPro" id="IPR000719">
    <property type="entry name" value="Prot_kinase_dom"/>
</dbReference>
<keyword evidence="3 12" id="KW-0444">Lipid biosynthesis</keyword>
<feature type="binding site" evidence="11">
    <location>
        <position position="397"/>
    </location>
    <ligand>
        <name>ATP</name>
        <dbReference type="ChEBI" id="CHEBI:30616"/>
    </ligand>
</feature>
<evidence type="ECO:0000313" key="16">
    <source>
        <dbReference type="Proteomes" id="UP000835052"/>
    </source>
</evidence>
<evidence type="ECO:0000313" key="15">
    <source>
        <dbReference type="EMBL" id="CAD6194060.1"/>
    </source>
</evidence>
<dbReference type="SUPFAM" id="SSF56112">
    <property type="entry name" value="Protein kinase-like (PK-like)"/>
    <property type="match status" value="1"/>
</dbReference>
<evidence type="ECO:0000256" key="7">
    <source>
        <dbReference type="ARBA" id="ARBA00022989"/>
    </source>
</evidence>
<evidence type="ECO:0000256" key="5">
    <source>
        <dbReference type="ARBA" id="ARBA00022692"/>
    </source>
</evidence>
<dbReference type="GO" id="GO:0005524">
    <property type="term" value="F:ATP binding"/>
    <property type="evidence" value="ECO:0007669"/>
    <property type="project" value="UniProtKB-UniRule"/>
</dbReference>
<keyword evidence="9 12" id="KW-0472">Membrane</keyword>
<evidence type="ECO:0000259" key="14">
    <source>
        <dbReference type="PROSITE" id="PS50011"/>
    </source>
</evidence>
<evidence type="ECO:0000256" key="6">
    <source>
        <dbReference type="ARBA" id="ARBA00022832"/>
    </source>
</evidence>
<dbReference type="Gene3D" id="3.30.200.20">
    <property type="entry name" value="Phosphorylase Kinase, domain 1"/>
    <property type="match status" value="1"/>
</dbReference>
<feature type="transmembrane region" description="Helical" evidence="12">
    <location>
        <begin position="127"/>
        <end position="144"/>
    </location>
</feature>
<dbReference type="PROSITE" id="PS00107">
    <property type="entry name" value="PROTEIN_KINASE_ATP"/>
    <property type="match status" value="1"/>
</dbReference>
<evidence type="ECO:0000256" key="13">
    <source>
        <dbReference type="SAM" id="MobiDB-lite"/>
    </source>
</evidence>
<dbReference type="PROSITE" id="PS50011">
    <property type="entry name" value="PROTEIN_KINASE_DOM"/>
    <property type="match status" value="1"/>
</dbReference>
<dbReference type="SMART" id="SM00220">
    <property type="entry name" value="S_TKc"/>
    <property type="match status" value="1"/>
</dbReference>
<feature type="domain" description="Protein kinase" evidence="14">
    <location>
        <begin position="370"/>
        <end position="657"/>
    </location>
</feature>
<comment type="similarity">
    <text evidence="12">Belongs to the ELO family.</text>
</comment>
<dbReference type="AlphaFoldDB" id="A0A8S1HL96"/>
<organism evidence="15 16">
    <name type="scientific">Caenorhabditis auriculariae</name>
    <dbReference type="NCBI Taxonomy" id="2777116"/>
    <lineage>
        <taxon>Eukaryota</taxon>
        <taxon>Metazoa</taxon>
        <taxon>Ecdysozoa</taxon>
        <taxon>Nematoda</taxon>
        <taxon>Chromadorea</taxon>
        <taxon>Rhabditida</taxon>
        <taxon>Rhabditina</taxon>
        <taxon>Rhabditomorpha</taxon>
        <taxon>Rhabditoidea</taxon>
        <taxon>Rhabditidae</taxon>
        <taxon>Peloderinae</taxon>
        <taxon>Caenorhabditis</taxon>
    </lineage>
</organism>
<dbReference type="OrthoDB" id="10259681at2759"/>
<dbReference type="GO" id="GO:0034626">
    <property type="term" value="P:fatty acid elongation, polyunsaturated fatty acid"/>
    <property type="evidence" value="ECO:0007669"/>
    <property type="project" value="TreeGrafter"/>
</dbReference>
<dbReference type="GO" id="GO:0009922">
    <property type="term" value="F:fatty acid elongase activity"/>
    <property type="evidence" value="ECO:0007669"/>
    <property type="project" value="InterPro"/>
</dbReference>
<feature type="transmembrane region" description="Helical" evidence="12">
    <location>
        <begin position="156"/>
        <end position="175"/>
    </location>
</feature>
<dbReference type="PANTHER" id="PTHR11157:SF5">
    <property type="entry name" value="ELONGATION OF VERY LONG CHAIN FATTY ACIDS PROTEIN"/>
    <property type="match status" value="1"/>
</dbReference>
<feature type="transmembrane region" description="Helical" evidence="12">
    <location>
        <begin position="254"/>
        <end position="273"/>
    </location>
</feature>
<protein>
    <recommendedName>
        <fullName evidence="14">Protein kinase domain-containing protein</fullName>
    </recommendedName>
</protein>
<evidence type="ECO:0000256" key="2">
    <source>
        <dbReference type="ARBA" id="ARBA00005194"/>
    </source>
</evidence>
<dbReference type="InterPro" id="IPR001245">
    <property type="entry name" value="Ser-Thr/Tyr_kinase_cat_dom"/>
</dbReference>
<evidence type="ECO:0000256" key="12">
    <source>
        <dbReference type="RuleBase" id="RU361115"/>
    </source>
</evidence>
<feature type="transmembrane region" description="Helical" evidence="12">
    <location>
        <begin position="285"/>
        <end position="310"/>
    </location>
</feature>
<feature type="transmembrane region" description="Helical" evidence="12">
    <location>
        <begin position="322"/>
        <end position="343"/>
    </location>
</feature>
<keyword evidence="16" id="KW-1185">Reference proteome</keyword>
<dbReference type="Pfam" id="PF01151">
    <property type="entry name" value="ELO"/>
    <property type="match status" value="1"/>
</dbReference>
<evidence type="ECO:0000256" key="1">
    <source>
        <dbReference type="ARBA" id="ARBA00004141"/>
    </source>
</evidence>
<keyword evidence="11" id="KW-0547">Nucleotide-binding</keyword>
<dbReference type="Pfam" id="PF07714">
    <property type="entry name" value="PK_Tyr_Ser-Thr"/>
    <property type="match status" value="1"/>
</dbReference>
<dbReference type="EMBL" id="CAJGYM010000040">
    <property type="protein sequence ID" value="CAD6194060.1"/>
    <property type="molecule type" value="Genomic_DNA"/>
</dbReference>
<dbReference type="InterPro" id="IPR002076">
    <property type="entry name" value="ELO_fam"/>
</dbReference>
<dbReference type="GO" id="GO:0004672">
    <property type="term" value="F:protein kinase activity"/>
    <property type="evidence" value="ECO:0007669"/>
    <property type="project" value="InterPro"/>
</dbReference>
<dbReference type="Proteomes" id="UP000835052">
    <property type="component" value="Unassembled WGS sequence"/>
</dbReference>
<comment type="caution">
    <text evidence="15">The sequence shown here is derived from an EMBL/GenBank/DDBJ whole genome shotgun (WGS) entry which is preliminary data.</text>
</comment>
<dbReference type="PANTHER" id="PTHR11157">
    <property type="entry name" value="FATTY ACID ACYL TRANSFERASE-RELATED"/>
    <property type="match status" value="1"/>
</dbReference>
<dbReference type="Gene3D" id="1.10.510.10">
    <property type="entry name" value="Transferase(Phosphotransferase) domain 1"/>
    <property type="match status" value="1"/>
</dbReference>
<evidence type="ECO:0000256" key="3">
    <source>
        <dbReference type="ARBA" id="ARBA00022516"/>
    </source>
</evidence>
<keyword evidence="4 12" id="KW-0808">Transferase</keyword>
<sequence>MVYHGQRRRRSANRTDPVGLNWCDRVEEAGRLCEVGGNGFSGSKTRIVEHVSELERLANTVHSNPTWRLLLRPRQKLQMEPRYEVWKGNGETILYAPYKYENIYFFEGQLDDITMHTFFSRHWFKSVYLAIAYVIVTNVLQRFMENRKPLNIRPLLILWNGSLAVFSILGTWRFGTEFFHLIFNRPWPDSICFSVDPYQPAAFWACMFAFSKIAEFGDTMFLVLRKRPVIFLHWYHHAVVLVLSWHSAVELTAAGRWFIFMNYLVHSIMYTYYAVTSIGYRLPKLISMTVTALQTTQMLIGVAISVIVLYLKLNGQLCQQSYDNLAICFAIYTSFLVLFSNFFNKAYLVRRPKPSSKLYADELELFGGSLDIESSIGRGGFSDIYGAVYDNLHVAMKVPRAHNCEISKFHEVLQELQREASIMAALEHRNVVKFHGICYDRVHPVMSAISAGSSLGQITRKLLLLEESAVVPLRVAYSWCRQVTAAMEFISHTHVHGDLKADNVLVKEEVCFCFLSLDSHTEDCPDDFSLWTEPVCPLCQKCSLAFLTLKICDFGTAFPASRAGETRKEISGTESFMAPEVKNEKKCSEKSDVYAYGCMVMEIDKVCQKLESLSPTFSLPSSDDLKFLPLGSVEVVKSCLKNEPHERPSFSQLHRFFTNGSVTSNVEKIEAEDLDLNKRTGSLKATDKTSSGTQKFENGSREKQEHYWTLQGQIHEVATKHTPFKIKKSSE</sequence>
<comment type="subcellular location">
    <subcellularLocation>
        <location evidence="1">Membrane</location>
        <topology evidence="1">Multi-pass membrane protein</topology>
    </subcellularLocation>
</comment>
<keyword evidence="7 12" id="KW-1133">Transmembrane helix</keyword>
<dbReference type="InterPro" id="IPR011009">
    <property type="entry name" value="Kinase-like_dom_sf"/>
</dbReference>
<accession>A0A8S1HL96</accession>
<feature type="compositionally biased region" description="Polar residues" evidence="13">
    <location>
        <begin position="688"/>
        <end position="697"/>
    </location>
</feature>
<dbReference type="GO" id="GO:0005789">
    <property type="term" value="C:endoplasmic reticulum membrane"/>
    <property type="evidence" value="ECO:0007669"/>
    <property type="project" value="TreeGrafter"/>
</dbReference>
<dbReference type="InterPro" id="IPR030457">
    <property type="entry name" value="ELO_CS"/>
</dbReference>
<keyword evidence="10 12" id="KW-0275">Fatty acid biosynthesis</keyword>
<proteinExistence type="inferred from homology"/>
<dbReference type="InterPro" id="IPR017441">
    <property type="entry name" value="Protein_kinase_ATP_BS"/>
</dbReference>